<sequence length="104" mass="11923">MSECLFTATEAVWFLYLLKSIRYSYSSIKICVNNQAVIVLAKNQMYQQRTKHIDLKYHWKCEICEAGKISISYTPTSQILADGLTKALARPKTQELARAMKLDS</sequence>
<comment type="caution">
    <text evidence="1">The sequence shown here is derived from an EMBL/GenBank/DDBJ whole genome shotgun (WGS) entry which is preliminary data.</text>
</comment>
<reference evidence="1 2" key="1">
    <citation type="submission" date="2015-08" db="EMBL/GenBank/DDBJ databases">
        <title>Next Generation Sequencing and Analysis of the Genome of Puccinia sorghi L Schw, the Causal Agent of Maize Common Rust.</title>
        <authorList>
            <person name="Rochi L."/>
            <person name="Burguener G."/>
            <person name="Darino M."/>
            <person name="Turjanski A."/>
            <person name="Kreff E."/>
            <person name="Dieguez M.J."/>
            <person name="Sacco F."/>
        </authorList>
    </citation>
    <scope>NUCLEOTIDE SEQUENCE [LARGE SCALE GENOMIC DNA]</scope>
    <source>
        <strain evidence="1 2">RO10H11247</strain>
    </source>
</reference>
<dbReference type="Proteomes" id="UP000037035">
    <property type="component" value="Unassembled WGS sequence"/>
</dbReference>
<dbReference type="AlphaFoldDB" id="A0A0L6VCD3"/>
<evidence type="ECO:0000313" key="1">
    <source>
        <dbReference type="EMBL" id="KNZ58388.1"/>
    </source>
</evidence>
<dbReference type="EMBL" id="LAVV01006769">
    <property type="protein sequence ID" value="KNZ58388.1"/>
    <property type="molecule type" value="Genomic_DNA"/>
</dbReference>
<evidence type="ECO:0008006" key="3">
    <source>
        <dbReference type="Google" id="ProtNLM"/>
    </source>
</evidence>
<keyword evidence="2" id="KW-1185">Reference proteome</keyword>
<organism evidence="1 2">
    <name type="scientific">Puccinia sorghi</name>
    <dbReference type="NCBI Taxonomy" id="27349"/>
    <lineage>
        <taxon>Eukaryota</taxon>
        <taxon>Fungi</taxon>
        <taxon>Dikarya</taxon>
        <taxon>Basidiomycota</taxon>
        <taxon>Pucciniomycotina</taxon>
        <taxon>Pucciniomycetes</taxon>
        <taxon>Pucciniales</taxon>
        <taxon>Pucciniaceae</taxon>
        <taxon>Puccinia</taxon>
    </lineage>
</organism>
<evidence type="ECO:0000313" key="2">
    <source>
        <dbReference type="Proteomes" id="UP000037035"/>
    </source>
</evidence>
<proteinExistence type="predicted"/>
<dbReference type="CDD" id="cd09272">
    <property type="entry name" value="RNase_HI_RT_Ty1"/>
    <property type="match status" value="1"/>
</dbReference>
<name>A0A0L6VCD3_9BASI</name>
<dbReference type="OrthoDB" id="3344688at2759"/>
<protein>
    <recommendedName>
        <fullName evidence="3">Copia protein</fullName>
    </recommendedName>
</protein>
<dbReference type="VEuPathDB" id="FungiDB:VP01_1939g5"/>
<accession>A0A0L6VCD3</accession>
<gene>
    <name evidence="1" type="ORF">VP01_1939g5</name>
</gene>